<evidence type="ECO:0000313" key="2">
    <source>
        <dbReference type="EMBL" id="VDN56718.1"/>
    </source>
</evidence>
<proteinExistence type="predicted"/>
<dbReference type="Pfam" id="PF00010">
    <property type="entry name" value="HLH"/>
    <property type="match status" value="1"/>
</dbReference>
<dbReference type="OrthoDB" id="10055449at2759"/>
<dbReference type="Proteomes" id="UP000038040">
    <property type="component" value="Unplaced"/>
</dbReference>
<dbReference type="InterPro" id="IPR036638">
    <property type="entry name" value="HLH_DNA-bd_sf"/>
</dbReference>
<dbReference type="PROSITE" id="PS50888">
    <property type="entry name" value="BHLH"/>
    <property type="match status" value="1"/>
</dbReference>
<dbReference type="EMBL" id="UYYG01001156">
    <property type="protein sequence ID" value="VDN56718.1"/>
    <property type="molecule type" value="Genomic_DNA"/>
</dbReference>
<dbReference type="InterPro" id="IPR011598">
    <property type="entry name" value="bHLH_dom"/>
</dbReference>
<dbReference type="Proteomes" id="UP000274756">
    <property type="component" value="Unassembled WGS sequence"/>
</dbReference>
<dbReference type="GO" id="GO:0000977">
    <property type="term" value="F:RNA polymerase II transcription regulatory region sequence-specific DNA binding"/>
    <property type="evidence" value="ECO:0007669"/>
    <property type="project" value="TreeGrafter"/>
</dbReference>
<protein>
    <submittedName>
        <fullName evidence="5">BHLH domain-containing protein</fullName>
    </submittedName>
</protein>
<dbReference type="PANTHER" id="PTHR23349">
    <property type="entry name" value="BASIC HELIX-LOOP-HELIX TRANSCRIPTION FACTOR, TWIST"/>
    <property type="match status" value="1"/>
</dbReference>
<dbReference type="GO" id="GO:0046983">
    <property type="term" value="F:protein dimerization activity"/>
    <property type="evidence" value="ECO:0007669"/>
    <property type="project" value="InterPro"/>
</dbReference>
<reference evidence="5" key="1">
    <citation type="submission" date="2017-02" db="UniProtKB">
        <authorList>
            <consortium name="WormBaseParasite"/>
        </authorList>
    </citation>
    <scope>IDENTIFICATION</scope>
</reference>
<dbReference type="GO" id="GO:0032502">
    <property type="term" value="P:developmental process"/>
    <property type="evidence" value="ECO:0007669"/>
    <property type="project" value="TreeGrafter"/>
</dbReference>
<name>A0A0N4U616_DRAME</name>
<accession>A0A0N4U616</accession>
<gene>
    <name evidence="2" type="ORF">DME_LOCUS6691</name>
</gene>
<dbReference type="CDD" id="cd11390">
    <property type="entry name" value="bHLH_TS"/>
    <property type="match status" value="1"/>
</dbReference>
<evidence type="ECO:0000313" key="5">
    <source>
        <dbReference type="WBParaSite" id="DME_0000233101-mRNA-1"/>
    </source>
</evidence>
<dbReference type="SMART" id="SM00353">
    <property type="entry name" value="HLH"/>
    <property type="match status" value="1"/>
</dbReference>
<dbReference type="PANTHER" id="PTHR23349:SF68">
    <property type="entry name" value="FI14601P"/>
    <property type="match status" value="1"/>
</dbReference>
<dbReference type="SUPFAM" id="SSF47459">
    <property type="entry name" value="HLH, helix-loop-helix DNA-binding domain"/>
    <property type="match status" value="1"/>
</dbReference>
<dbReference type="WBParaSite" id="DME_0000233101-mRNA-1">
    <property type="protein sequence ID" value="DME_0000233101-mRNA-1"/>
    <property type="gene ID" value="DME_0000233101"/>
</dbReference>
<evidence type="ECO:0000259" key="1">
    <source>
        <dbReference type="PROSITE" id="PS50888"/>
    </source>
</evidence>
<dbReference type="Gene3D" id="4.10.280.10">
    <property type="entry name" value="Helix-loop-helix DNA-binding domain"/>
    <property type="match status" value="1"/>
</dbReference>
<organism evidence="3 5">
    <name type="scientific">Dracunculus medinensis</name>
    <name type="common">Guinea worm</name>
    <dbReference type="NCBI Taxonomy" id="318479"/>
    <lineage>
        <taxon>Eukaryota</taxon>
        <taxon>Metazoa</taxon>
        <taxon>Ecdysozoa</taxon>
        <taxon>Nematoda</taxon>
        <taxon>Chromadorea</taxon>
        <taxon>Rhabditida</taxon>
        <taxon>Spirurina</taxon>
        <taxon>Dracunculoidea</taxon>
        <taxon>Dracunculidae</taxon>
        <taxon>Dracunculus</taxon>
    </lineage>
</organism>
<dbReference type="AlphaFoldDB" id="A0A0N4U616"/>
<reference evidence="2 4" key="2">
    <citation type="submission" date="2018-11" db="EMBL/GenBank/DDBJ databases">
        <authorList>
            <consortium name="Pathogen Informatics"/>
        </authorList>
    </citation>
    <scope>NUCLEOTIDE SEQUENCE [LARGE SCALE GENOMIC DNA]</scope>
</reference>
<dbReference type="GO" id="GO:0000981">
    <property type="term" value="F:DNA-binding transcription factor activity, RNA polymerase II-specific"/>
    <property type="evidence" value="ECO:0007669"/>
    <property type="project" value="TreeGrafter"/>
</dbReference>
<evidence type="ECO:0000313" key="4">
    <source>
        <dbReference type="Proteomes" id="UP000274756"/>
    </source>
</evidence>
<dbReference type="InterPro" id="IPR050283">
    <property type="entry name" value="E-box_TF_Regulators"/>
</dbReference>
<evidence type="ECO:0000313" key="3">
    <source>
        <dbReference type="Proteomes" id="UP000038040"/>
    </source>
</evidence>
<dbReference type="STRING" id="318479.A0A0N4U616"/>
<keyword evidence="4" id="KW-1185">Reference proteome</keyword>
<sequence>MNLAFAKLQQCVPHIPKDQKLPKIKTLRLAVRYIQHLEDILRGETTFQSSISATPRPLELEDFASVAMQEVQTRNNYKGKNFSRKKFFSIVSVQLRVQIKPQLN</sequence>
<feature type="domain" description="BHLH" evidence="1">
    <location>
        <begin position="1"/>
        <end position="37"/>
    </location>
</feature>